<evidence type="ECO:0000259" key="3">
    <source>
        <dbReference type="PROSITE" id="PS50146"/>
    </source>
</evidence>
<dbReference type="InterPro" id="IPR050187">
    <property type="entry name" value="Lipid_Phosphate_FormReg"/>
</dbReference>
<dbReference type="EMBL" id="CP039247">
    <property type="protein sequence ID" value="QCB29150.1"/>
    <property type="molecule type" value="Genomic_DNA"/>
</dbReference>
<dbReference type="AlphaFoldDB" id="A0A4P7QHZ3"/>
<accession>A0A4P7QHZ3</accession>
<name>A0A4P7QHZ3_9CORY</name>
<gene>
    <name evidence="4" type="primary">bmrU</name>
    <name evidence="4" type="ORF">CENDO_09475</name>
</gene>
<dbReference type="Gene3D" id="3.40.50.10330">
    <property type="entry name" value="Probable inorganic polyphosphate/atp-NAD kinase, domain 1"/>
    <property type="match status" value="1"/>
</dbReference>
<organism evidence="4 5">
    <name type="scientific">Corynebacterium endometrii</name>
    <dbReference type="NCBI Taxonomy" id="2488819"/>
    <lineage>
        <taxon>Bacteria</taxon>
        <taxon>Bacillati</taxon>
        <taxon>Actinomycetota</taxon>
        <taxon>Actinomycetes</taxon>
        <taxon>Mycobacteriales</taxon>
        <taxon>Corynebacteriaceae</taxon>
        <taxon>Corynebacterium</taxon>
    </lineage>
</organism>
<feature type="domain" description="DAGKc" evidence="3">
    <location>
        <begin position="1"/>
        <end position="148"/>
    </location>
</feature>
<dbReference type="SMART" id="SM00046">
    <property type="entry name" value="DAGKc"/>
    <property type="match status" value="1"/>
</dbReference>
<dbReference type="InterPro" id="IPR001206">
    <property type="entry name" value="Diacylglycerol_kinase_cat_dom"/>
</dbReference>
<dbReference type="KEGG" id="cee:CENDO_09475"/>
<evidence type="ECO:0000313" key="5">
    <source>
        <dbReference type="Proteomes" id="UP000296352"/>
    </source>
</evidence>
<protein>
    <submittedName>
        <fullName evidence="4">Lipid kinase BmrU</fullName>
        <ecNumber evidence="4">2.7.1.-</ecNumber>
    </submittedName>
</protein>
<keyword evidence="4" id="KW-0808">Transferase</keyword>
<proteinExistence type="inferred from homology"/>
<evidence type="ECO:0000313" key="4">
    <source>
        <dbReference type="EMBL" id="QCB29150.1"/>
    </source>
</evidence>
<dbReference type="PANTHER" id="PTHR12358">
    <property type="entry name" value="SPHINGOSINE KINASE"/>
    <property type="match status" value="1"/>
</dbReference>
<dbReference type="Proteomes" id="UP000296352">
    <property type="component" value="Chromosome"/>
</dbReference>
<sequence length="354" mass="38768">MRILLICNPNSTSQNEGLFRQIIPVLRDVEGVEMLVKNTHYPRHAEEIVSGLTRDDFDAIVAVGGDGTVAEIINGMLGPVELDEDGKVAPGDRPQPEQLPALAIIPTGSANVFVRALGFPASPVEATHVLARLLERNQTRKICLGTWNERWFAVNAGFGLDADVLARVDRAREKGFSATPLRYLSVAVRGYLRARRTPPQITVEARAMNGKELKMKDAPLIFASNTNPWTFLGPLPVVTNPENSFSQGLGLFGLTDLGGVTGLVGMLHLAGADKRRLLNKLTTANTVEFDDAETVTLTTREPQRFQADGESEGKFDHVRLSSVVDAIEVFAPRDPEPPHERSAKQILRDLIRIN</sequence>
<evidence type="ECO:0000256" key="2">
    <source>
        <dbReference type="ARBA" id="ARBA00005983"/>
    </source>
</evidence>
<dbReference type="RefSeq" id="WP_136141782.1">
    <property type="nucleotide sequence ID" value="NZ_CP039247.1"/>
</dbReference>
<dbReference type="OrthoDB" id="142078at2"/>
<comment type="similarity">
    <text evidence="2">Belongs to the diacylglycerol/lipid kinase family.</text>
</comment>
<dbReference type="PROSITE" id="PS50146">
    <property type="entry name" value="DAGK"/>
    <property type="match status" value="1"/>
</dbReference>
<dbReference type="InterPro" id="IPR016064">
    <property type="entry name" value="NAD/diacylglycerol_kinase_sf"/>
</dbReference>
<evidence type="ECO:0000256" key="1">
    <source>
        <dbReference type="ARBA" id="ARBA00001946"/>
    </source>
</evidence>
<dbReference type="SUPFAM" id="SSF111331">
    <property type="entry name" value="NAD kinase/diacylglycerol kinase-like"/>
    <property type="match status" value="1"/>
</dbReference>
<reference evidence="4 5" key="1">
    <citation type="submission" date="2019-04" db="EMBL/GenBank/DDBJ databases">
        <title>Corynebacterium endometrii sp. nov., isolated from the uterus of a cow with endometritis.</title>
        <authorList>
            <person name="Ballas P."/>
            <person name="Ruckert C."/>
            <person name="Wagener K."/>
            <person name="Drillich M."/>
            <person name="Kaempfer P."/>
            <person name="Busse H.-J."/>
            <person name="Ehling-Schulz M."/>
        </authorList>
    </citation>
    <scope>NUCLEOTIDE SEQUENCE [LARGE SCALE GENOMIC DNA]</scope>
    <source>
        <strain evidence="4 5">LMM-1653</strain>
    </source>
</reference>
<keyword evidence="5" id="KW-1185">Reference proteome</keyword>
<dbReference type="GO" id="GO:0005886">
    <property type="term" value="C:plasma membrane"/>
    <property type="evidence" value="ECO:0007669"/>
    <property type="project" value="TreeGrafter"/>
</dbReference>
<dbReference type="PANTHER" id="PTHR12358:SF106">
    <property type="entry name" value="LIPID KINASE YEGS"/>
    <property type="match status" value="1"/>
</dbReference>
<dbReference type="Gene3D" id="2.60.200.40">
    <property type="match status" value="1"/>
</dbReference>
<dbReference type="GO" id="GO:0004143">
    <property type="term" value="F:ATP-dependent diacylglycerol kinase activity"/>
    <property type="evidence" value="ECO:0007669"/>
    <property type="project" value="TreeGrafter"/>
</dbReference>
<dbReference type="Pfam" id="PF00781">
    <property type="entry name" value="DAGK_cat"/>
    <property type="match status" value="1"/>
</dbReference>
<dbReference type="InterPro" id="IPR017438">
    <property type="entry name" value="ATP-NAD_kinase_N"/>
</dbReference>
<keyword evidence="4" id="KW-0418">Kinase</keyword>
<comment type="cofactor">
    <cofactor evidence="1">
        <name>Mg(2+)</name>
        <dbReference type="ChEBI" id="CHEBI:18420"/>
    </cofactor>
</comment>
<dbReference type="EC" id="2.7.1.-" evidence="4"/>